<feature type="compositionally biased region" description="Polar residues" evidence="1">
    <location>
        <begin position="28"/>
        <end position="38"/>
    </location>
</feature>
<accession>A0A9X3N4X3</accession>
<sequence>MSTHVDGIKQGNSKGNYEKMAAAHKADGTSTQARSTGINAAAREPIDPRMPNLSPA</sequence>
<name>A0A9X3N4X3_9ACTN</name>
<gene>
    <name evidence="2" type="ORF">OM076_31755</name>
</gene>
<evidence type="ECO:0000313" key="3">
    <source>
        <dbReference type="Proteomes" id="UP001149140"/>
    </source>
</evidence>
<evidence type="ECO:0000313" key="2">
    <source>
        <dbReference type="EMBL" id="MDA0164888.1"/>
    </source>
</evidence>
<keyword evidence="3" id="KW-1185">Reference proteome</keyword>
<dbReference type="RefSeq" id="WP_270044141.1">
    <property type="nucleotide sequence ID" value="NZ_JAPDOD010000039.1"/>
</dbReference>
<dbReference type="EMBL" id="JAPDOD010000039">
    <property type="protein sequence ID" value="MDA0164888.1"/>
    <property type="molecule type" value="Genomic_DNA"/>
</dbReference>
<evidence type="ECO:0000256" key="1">
    <source>
        <dbReference type="SAM" id="MobiDB-lite"/>
    </source>
</evidence>
<dbReference type="AlphaFoldDB" id="A0A9X3N4X3"/>
<proteinExistence type="predicted"/>
<comment type="caution">
    <text evidence="2">The sequence shown here is derived from an EMBL/GenBank/DDBJ whole genome shotgun (WGS) entry which is preliminary data.</text>
</comment>
<reference evidence="2" key="1">
    <citation type="submission" date="2022-10" db="EMBL/GenBank/DDBJ databases">
        <title>The WGS of Solirubrobacter ginsenosidimutans DSM 21036.</title>
        <authorList>
            <person name="Jiang Z."/>
        </authorList>
    </citation>
    <scope>NUCLEOTIDE SEQUENCE</scope>
    <source>
        <strain evidence="2">DSM 21036</strain>
    </source>
</reference>
<organism evidence="2 3">
    <name type="scientific">Solirubrobacter ginsenosidimutans</name>
    <dbReference type="NCBI Taxonomy" id="490573"/>
    <lineage>
        <taxon>Bacteria</taxon>
        <taxon>Bacillati</taxon>
        <taxon>Actinomycetota</taxon>
        <taxon>Thermoleophilia</taxon>
        <taxon>Solirubrobacterales</taxon>
        <taxon>Solirubrobacteraceae</taxon>
        <taxon>Solirubrobacter</taxon>
    </lineage>
</organism>
<feature type="region of interest" description="Disordered" evidence="1">
    <location>
        <begin position="1"/>
        <end position="56"/>
    </location>
</feature>
<dbReference type="Proteomes" id="UP001149140">
    <property type="component" value="Unassembled WGS sequence"/>
</dbReference>
<protein>
    <submittedName>
        <fullName evidence="2">Uncharacterized protein</fullName>
    </submittedName>
</protein>